<dbReference type="PROSITE" id="PS50893">
    <property type="entry name" value="ABC_TRANSPORTER_2"/>
    <property type="match status" value="2"/>
</dbReference>
<evidence type="ECO:0000256" key="7">
    <source>
        <dbReference type="ARBA" id="ARBA00023136"/>
    </source>
</evidence>
<evidence type="ECO:0000259" key="8">
    <source>
        <dbReference type="PROSITE" id="PS50893"/>
    </source>
</evidence>
<dbReference type="OrthoDB" id="4008250at2"/>
<dbReference type="PANTHER" id="PTHR43297:SF2">
    <property type="entry name" value="DIPEPTIDE TRANSPORT ATP-BINDING PROTEIN DPPD"/>
    <property type="match status" value="1"/>
</dbReference>
<proteinExistence type="inferred from homology"/>
<comment type="caution">
    <text evidence="9">The sequence shown here is derived from an EMBL/GenBank/DDBJ whole genome shotgun (WGS) entry which is preliminary data.</text>
</comment>
<dbReference type="InterPro" id="IPR003439">
    <property type="entry name" value="ABC_transporter-like_ATP-bd"/>
</dbReference>
<dbReference type="AlphaFoldDB" id="A0A1J7C9D3"/>
<dbReference type="Gene3D" id="3.40.50.300">
    <property type="entry name" value="P-loop containing nucleotide triphosphate hydrolases"/>
    <property type="match status" value="2"/>
</dbReference>
<dbReference type="InterPro" id="IPR003593">
    <property type="entry name" value="AAA+_ATPase"/>
</dbReference>
<organism evidence="9 10">
    <name type="scientific">Mangrovactinospora gilvigrisea</name>
    <dbReference type="NCBI Taxonomy" id="1428644"/>
    <lineage>
        <taxon>Bacteria</taxon>
        <taxon>Bacillati</taxon>
        <taxon>Actinomycetota</taxon>
        <taxon>Actinomycetes</taxon>
        <taxon>Kitasatosporales</taxon>
        <taxon>Streptomycetaceae</taxon>
        <taxon>Mangrovactinospora</taxon>
    </lineage>
</organism>
<evidence type="ECO:0000256" key="4">
    <source>
        <dbReference type="ARBA" id="ARBA00022475"/>
    </source>
</evidence>
<reference evidence="9 10" key="1">
    <citation type="submission" date="2016-10" db="EMBL/GenBank/DDBJ databases">
        <title>Genome sequence of Streptomyces gilvigriseus MUSC 26.</title>
        <authorList>
            <person name="Lee L.-H."/>
            <person name="Ser H.-L."/>
        </authorList>
    </citation>
    <scope>NUCLEOTIDE SEQUENCE [LARGE SCALE GENOMIC DNA]</scope>
    <source>
        <strain evidence="9 10">MUSC 26</strain>
    </source>
</reference>
<keyword evidence="3" id="KW-0813">Transport</keyword>
<dbReference type="InterPro" id="IPR050388">
    <property type="entry name" value="ABC_Ni/Peptide_Import"/>
</dbReference>
<keyword evidence="5" id="KW-0547">Nucleotide-binding</keyword>
<keyword evidence="7" id="KW-0472">Membrane</keyword>
<protein>
    <submittedName>
        <fullName evidence="9">Peptide ABC transporter ATP-binding protein</fullName>
    </submittedName>
</protein>
<dbReference type="Proteomes" id="UP000243342">
    <property type="component" value="Unassembled WGS sequence"/>
</dbReference>
<dbReference type="GO" id="GO:0005886">
    <property type="term" value="C:plasma membrane"/>
    <property type="evidence" value="ECO:0007669"/>
    <property type="project" value="UniProtKB-SubCell"/>
</dbReference>
<evidence type="ECO:0000313" key="9">
    <source>
        <dbReference type="EMBL" id="OIV38144.1"/>
    </source>
</evidence>
<dbReference type="GO" id="GO:0016887">
    <property type="term" value="F:ATP hydrolysis activity"/>
    <property type="evidence" value="ECO:0007669"/>
    <property type="project" value="InterPro"/>
</dbReference>
<feature type="domain" description="ABC transporter" evidence="8">
    <location>
        <begin position="375"/>
        <end position="625"/>
    </location>
</feature>
<dbReference type="InterPro" id="IPR017871">
    <property type="entry name" value="ABC_transporter-like_CS"/>
</dbReference>
<dbReference type="InterPro" id="IPR013563">
    <property type="entry name" value="Oligopep_ABC_C"/>
</dbReference>
<evidence type="ECO:0000256" key="6">
    <source>
        <dbReference type="ARBA" id="ARBA00022840"/>
    </source>
</evidence>
<name>A0A1J7C9D3_9ACTN</name>
<keyword evidence="4" id="KW-1003">Cell membrane</keyword>
<dbReference type="SMART" id="SM00382">
    <property type="entry name" value="AAA"/>
    <property type="match status" value="2"/>
</dbReference>
<dbReference type="InterPro" id="IPR027417">
    <property type="entry name" value="P-loop_NTPase"/>
</dbReference>
<dbReference type="NCBIfam" id="NF007739">
    <property type="entry name" value="PRK10419.1"/>
    <property type="match status" value="2"/>
</dbReference>
<dbReference type="STRING" id="1428644.BIV57_07315"/>
<keyword evidence="10" id="KW-1185">Reference proteome</keyword>
<evidence type="ECO:0000256" key="2">
    <source>
        <dbReference type="ARBA" id="ARBA00005417"/>
    </source>
</evidence>
<dbReference type="NCBIfam" id="TIGR01727">
    <property type="entry name" value="oligo_HPY"/>
    <property type="match status" value="2"/>
</dbReference>
<feature type="domain" description="ABC transporter" evidence="8">
    <location>
        <begin position="17"/>
        <end position="264"/>
    </location>
</feature>
<gene>
    <name evidence="9" type="ORF">BIV57_07315</name>
</gene>
<evidence type="ECO:0000256" key="5">
    <source>
        <dbReference type="ARBA" id="ARBA00022741"/>
    </source>
</evidence>
<comment type="subcellular location">
    <subcellularLocation>
        <location evidence="1">Cell membrane</location>
        <topology evidence="1">Peripheral membrane protein</topology>
    </subcellularLocation>
</comment>
<dbReference type="CDD" id="cd03257">
    <property type="entry name" value="ABC_NikE_OppD_transporters"/>
    <property type="match status" value="2"/>
</dbReference>
<dbReference type="Pfam" id="PF00005">
    <property type="entry name" value="ABC_tran"/>
    <property type="match status" value="2"/>
</dbReference>
<dbReference type="GO" id="GO:0015833">
    <property type="term" value="P:peptide transport"/>
    <property type="evidence" value="ECO:0007669"/>
    <property type="project" value="InterPro"/>
</dbReference>
<dbReference type="PROSITE" id="PS00211">
    <property type="entry name" value="ABC_TRANSPORTER_1"/>
    <property type="match status" value="2"/>
</dbReference>
<sequence>MPSPGAAAGGSGPLLSVRDLNVHFRGPHGLVPAVRGVSFDLNRGEVLGIVGESGSGKSVTSLASMGLLPPSAVVEGDVQLDGQQMVGATDGRLSRIRGDKVAMVFQDPLSAFTPVYRIGDQIIEAIRIHRDVDKATARKRAVELLDLVGIPNPDVRVDSFPHEFSGGMRQRAMIAMAIANDPDVILADEPTTALDVTIQAQVLEVLKTAQRETGAAMVLVSHDLGVIAGTADRVAVMYAGRMVETGTVDEVFSRPRMPYTLGLIGAVPRVDEATEDGTAVQRRPLVPIPGSPPAMHELPDGCPFALRCPMAEAACRTAEPPLARVRGGSEGHAVACRRAPEIVERDLGPTDIYPLPEIGESEVAEVPREQRDSVLRVTDLAKTFPLLKGSVFKRRVGSVYAVDGVELDIRRGETLGLVGESGSGKSTTLFEILDLAKPESGVIELMGKDTTKMSKAELKQLRADMQIVFQDPMASLDPRMPVSEIIAEPMRALGRPKEEVRAAIPRLLKQVGLNPEHAERFPHQFSGGQRQRIGVARALSVDPQLVVLDEPVSALDVSIQAGVLNLLQQLKADLGLAYLFVSHDLSVIRHIADRVSVMYLGRTVEAGDVDTVFENPRHPYTRALLSAVPIPDPERERARRRILLPGDPPSPTQKQTGCRFRGRCPVFLALDEAGQRRCAEEVPALDTHGPDHVAACHFPDARPAEELVVEG</sequence>
<dbReference type="NCBIfam" id="NF008453">
    <property type="entry name" value="PRK11308.1"/>
    <property type="match status" value="2"/>
</dbReference>
<comment type="similarity">
    <text evidence="2">Belongs to the ABC transporter superfamily.</text>
</comment>
<dbReference type="Pfam" id="PF08352">
    <property type="entry name" value="oligo_HPY"/>
    <property type="match status" value="2"/>
</dbReference>
<dbReference type="SUPFAM" id="SSF52540">
    <property type="entry name" value="P-loop containing nucleoside triphosphate hydrolases"/>
    <property type="match status" value="2"/>
</dbReference>
<evidence type="ECO:0000256" key="1">
    <source>
        <dbReference type="ARBA" id="ARBA00004202"/>
    </source>
</evidence>
<dbReference type="EMBL" id="MLCF01000029">
    <property type="protein sequence ID" value="OIV38144.1"/>
    <property type="molecule type" value="Genomic_DNA"/>
</dbReference>
<keyword evidence="6 9" id="KW-0067">ATP-binding</keyword>
<dbReference type="FunFam" id="3.40.50.300:FF:000016">
    <property type="entry name" value="Oligopeptide ABC transporter ATP-binding component"/>
    <property type="match status" value="2"/>
</dbReference>
<dbReference type="GO" id="GO:0005524">
    <property type="term" value="F:ATP binding"/>
    <property type="evidence" value="ECO:0007669"/>
    <property type="project" value="UniProtKB-KW"/>
</dbReference>
<evidence type="ECO:0000313" key="10">
    <source>
        <dbReference type="Proteomes" id="UP000243342"/>
    </source>
</evidence>
<dbReference type="PANTHER" id="PTHR43297">
    <property type="entry name" value="OLIGOPEPTIDE TRANSPORT ATP-BINDING PROTEIN APPD"/>
    <property type="match status" value="1"/>
</dbReference>
<accession>A0A1J7C9D3</accession>
<evidence type="ECO:0000256" key="3">
    <source>
        <dbReference type="ARBA" id="ARBA00022448"/>
    </source>
</evidence>